<evidence type="ECO:0000256" key="5">
    <source>
        <dbReference type="ARBA" id="ARBA00023136"/>
    </source>
</evidence>
<dbReference type="EMBL" id="BSPC01000058">
    <property type="protein sequence ID" value="GLS22157.1"/>
    <property type="molecule type" value="Genomic_DNA"/>
</dbReference>
<feature type="transmembrane region" description="Helical" evidence="6">
    <location>
        <begin position="134"/>
        <end position="150"/>
    </location>
</feature>
<evidence type="ECO:0000259" key="7">
    <source>
        <dbReference type="Pfam" id="PF00892"/>
    </source>
</evidence>
<dbReference type="PANTHER" id="PTHR42920">
    <property type="entry name" value="OS03G0707200 PROTEIN-RELATED"/>
    <property type="match status" value="1"/>
</dbReference>
<evidence type="ECO:0000256" key="6">
    <source>
        <dbReference type="SAM" id="Phobius"/>
    </source>
</evidence>
<keyword evidence="9" id="KW-1185">Reference proteome</keyword>
<dbReference type="SUPFAM" id="SSF103481">
    <property type="entry name" value="Multidrug resistance efflux transporter EmrE"/>
    <property type="match status" value="2"/>
</dbReference>
<sequence length="281" mass="28998">MWGGGNVAQKTILEDIDALSAAGLRSLIAGLLVAPLLLFVEEGERGQKGWWRSLFRVSALFALALVVQQIAYLDSSVTNASFLVNTDVVITPLFAWLLMSARPLPSTYLAVGMTFAGLCLMSDGGVAGIGKGDFTALLSAVIYALWLVELERHMRQFGRPIATSVVQFLGTAVVALPLGALNGGVTLPGLYGAAPELVVLGVFSTALGFGLITLAQRFTTATHAAIIVGAECIFGALAAFLLLGERPSTAALAGGAMIAAAIVVVALSGRSTEPAVVPAQS</sequence>
<evidence type="ECO:0000313" key="8">
    <source>
        <dbReference type="EMBL" id="GLS22157.1"/>
    </source>
</evidence>
<keyword evidence="2" id="KW-1003">Cell membrane</keyword>
<comment type="caution">
    <text evidence="8">The sequence shown here is derived from an EMBL/GenBank/DDBJ whole genome shotgun (WGS) entry which is preliminary data.</text>
</comment>
<proteinExistence type="predicted"/>
<feature type="transmembrane region" description="Helical" evidence="6">
    <location>
        <begin position="106"/>
        <end position="128"/>
    </location>
</feature>
<protein>
    <recommendedName>
        <fullName evidence="7">EamA domain-containing protein</fullName>
    </recommendedName>
</protein>
<feature type="transmembrane region" description="Helical" evidence="6">
    <location>
        <begin position="53"/>
        <end position="73"/>
    </location>
</feature>
<dbReference type="PANTHER" id="PTHR42920:SF5">
    <property type="entry name" value="EAMA DOMAIN-CONTAINING PROTEIN"/>
    <property type="match status" value="1"/>
</dbReference>
<feature type="transmembrane region" description="Helical" evidence="6">
    <location>
        <begin position="162"/>
        <end position="181"/>
    </location>
</feature>
<feature type="transmembrane region" description="Helical" evidence="6">
    <location>
        <begin position="79"/>
        <end position="99"/>
    </location>
</feature>
<feature type="transmembrane region" description="Helical" evidence="6">
    <location>
        <begin position="249"/>
        <end position="267"/>
    </location>
</feature>
<evidence type="ECO:0000313" key="9">
    <source>
        <dbReference type="Proteomes" id="UP001156882"/>
    </source>
</evidence>
<dbReference type="InterPro" id="IPR037185">
    <property type="entry name" value="EmrE-like"/>
</dbReference>
<dbReference type="Proteomes" id="UP001156882">
    <property type="component" value="Unassembled WGS sequence"/>
</dbReference>
<evidence type="ECO:0000256" key="3">
    <source>
        <dbReference type="ARBA" id="ARBA00022692"/>
    </source>
</evidence>
<feature type="domain" description="EamA" evidence="7">
    <location>
        <begin position="1"/>
        <end position="122"/>
    </location>
</feature>
<feature type="transmembrane region" description="Helical" evidence="6">
    <location>
        <begin position="193"/>
        <end position="212"/>
    </location>
</feature>
<comment type="subcellular location">
    <subcellularLocation>
        <location evidence="1">Cell membrane</location>
        <topology evidence="1">Multi-pass membrane protein</topology>
    </subcellularLocation>
</comment>
<accession>A0ABQ6CP63</accession>
<organism evidence="8 9">
    <name type="scientific">Labrys miyagiensis</name>
    <dbReference type="NCBI Taxonomy" id="346912"/>
    <lineage>
        <taxon>Bacteria</taxon>
        <taxon>Pseudomonadati</taxon>
        <taxon>Pseudomonadota</taxon>
        <taxon>Alphaproteobacteria</taxon>
        <taxon>Hyphomicrobiales</taxon>
        <taxon>Xanthobacteraceae</taxon>
        <taxon>Labrys</taxon>
    </lineage>
</organism>
<keyword evidence="4 6" id="KW-1133">Transmembrane helix</keyword>
<keyword evidence="3 6" id="KW-0812">Transmembrane</keyword>
<feature type="transmembrane region" description="Helical" evidence="6">
    <location>
        <begin position="224"/>
        <end position="243"/>
    </location>
</feature>
<name>A0ABQ6CP63_9HYPH</name>
<dbReference type="InterPro" id="IPR000620">
    <property type="entry name" value="EamA_dom"/>
</dbReference>
<dbReference type="Pfam" id="PF00892">
    <property type="entry name" value="EamA"/>
    <property type="match status" value="2"/>
</dbReference>
<dbReference type="InterPro" id="IPR051258">
    <property type="entry name" value="Diverse_Substrate_Transporter"/>
</dbReference>
<feature type="transmembrane region" description="Helical" evidence="6">
    <location>
        <begin position="22"/>
        <end position="41"/>
    </location>
</feature>
<evidence type="ECO:0000256" key="2">
    <source>
        <dbReference type="ARBA" id="ARBA00022475"/>
    </source>
</evidence>
<evidence type="ECO:0000256" key="1">
    <source>
        <dbReference type="ARBA" id="ARBA00004651"/>
    </source>
</evidence>
<evidence type="ECO:0000256" key="4">
    <source>
        <dbReference type="ARBA" id="ARBA00022989"/>
    </source>
</evidence>
<gene>
    <name evidence="8" type="ORF">GCM10007874_51740</name>
</gene>
<reference evidence="9" key="1">
    <citation type="journal article" date="2019" name="Int. J. Syst. Evol. Microbiol.">
        <title>The Global Catalogue of Microorganisms (GCM) 10K type strain sequencing project: providing services to taxonomists for standard genome sequencing and annotation.</title>
        <authorList>
            <consortium name="The Broad Institute Genomics Platform"/>
            <consortium name="The Broad Institute Genome Sequencing Center for Infectious Disease"/>
            <person name="Wu L."/>
            <person name="Ma J."/>
        </authorList>
    </citation>
    <scope>NUCLEOTIDE SEQUENCE [LARGE SCALE GENOMIC DNA]</scope>
    <source>
        <strain evidence="9">NBRC 101365</strain>
    </source>
</reference>
<feature type="domain" description="EamA" evidence="7">
    <location>
        <begin position="131"/>
        <end position="266"/>
    </location>
</feature>
<keyword evidence="5 6" id="KW-0472">Membrane</keyword>